<dbReference type="EMBL" id="CP049109">
    <property type="protein sequence ID" value="QIG80084.1"/>
    <property type="molecule type" value="Genomic_DNA"/>
</dbReference>
<protein>
    <submittedName>
        <fullName evidence="1">Helix-turn-helix domain-containing protein</fullName>
    </submittedName>
</protein>
<dbReference type="AlphaFoldDB" id="A0A6G6Y556"/>
<evidence type="ECO:0000313" key="2">
    <source>
        <dbReference type="Proteomes" id="UP000501568"/>
    </source>
</evidence>
<dbReference type="Pfam" id="PF15943">
    <property type="entry name" value="YdaS_toxin"/>
    <property type="match status" value="1"/>
</dbReference>
<gene>
    <name evidence="1" type="ORF">G5C33_10030</name>
</gene>
<keyword evidence="2" id="KW-1185">Reference proteome</keyword>
<dbReference type="InterPro" id="IPR010982">
    <property type="entry name" value="Lambda_DNA-bd_dom_sf"/>
</dbReference>
<dbReference type="Gene3D" id="1.10.260.40">
    <property type="entry name" value="lambda repressor-like DNA-binding domains"/>
    <property type="match status" value="1"/>
</dbReference>
<name>A0A6G6Y556_9SPHN</name>
<organism evidence="1 2">
    <name type="scientific">Stakelama tenebrarum</name>
    <dbReference type="NCBI Taxonomy" id="2711215"/>
    <lineage>
        <taxon>Bacteria</taxon>
        <taxon>Pseudomonadati</taxon>
        <taxon>Pseudomonadota</taxon>
        <taxon>Alphaproteobacteria</taxon>
        <taxon>Sphingomonadales</taxon>
        <taxon>Sphingomonadaceae</taxon>
        <taxon>Stakelama</taxon>
    </lineage>
</organism>
<dbReference type="SUPFAM" id="SSF47413">
    <property type="entry name" value="lambda repressor-like DNA-binding domains"/>
    <property type="match status" value="1"/>
</dbReference>
<dbReference type="Proteomes" id="UP000501568">
    <property type="component" value="Chromosome"/>
</dbReference>
<reference evidence="1 2" key="1">
    <citation type="submission" date="2020-02" db="EMBL/GenBank/DDBJ databases">
        <authorList>
            <person name="Zheng R.K."/>
            <person name="Sun C.M."/>
        </authorList>
    </citation>
    <scope>NUCLEOTIDE SEQUENCE [LARGE SCALE GENOMIC DNA]</scope>
    <source>
        <strain evidence="2">zrk23</strain>
    </source>
</reference>
<accession>A0A6G6Y556</accession>
<dbReference type="RefSeq" id="WP_165327087.1">
    <property type="nucleotide sequence ID" value="NZ_CP049109.1"/>
</dbReference>
<evidence type="ECO:0000313" key="1">
    <source>
        <dbReference type="EMBL" id="QIG80084.1"/>
    </source>
</evidence>
<dbReference type="InterPro" id="IPR031856">
    <property type="entry name" value="YdaS_toxin-like"/>
</dbReference>
<dbReference type="KEGG" id="spzr:G5C33_10030"/>
<dbReference type="GO" id="GO:0003677">
    <property type="term" value="F:DNA binding"/>
    <property type="evidence" value="ECO:0007669"/>
    <property type="project" value="InterPro"/>
</dbReference>
<proteinExistence type="predicted"/>
<sequence length="75" mass="8343">MGIESTIDTPLAEAVRRSGSQSAFGRLIGRSQASVHEWLRDHKPLPAEHVLTVERETGVSRHDLRPDLYPRGEVA</sequence>